<dbReference type="InterPro" id="IPR001792">
    <property type="entry name" value="Acylphosphatase-like_dom"/>
</dbReference>
<dbReference type="SUPFAM" id="SSF54975">
    <property type="entry name" value="Acylphosphatase/BLUF domain-like"/>
    <property type="match status" value="1"/>
</dbReference>
<evidence type="ECO:0000313" key="5">
    <source>
        <dbReference type="Proteomes" id="UP000324222"/>
    </source>
</evidence>
<dbReference type="OrthoDB" id="6380670at2759"/>
<comment type="similarity">
    <text evidence="2">Belongs to the acylphosphatase family.</text>
</comment>
<dbReference type="Gene3D" id="3.30.70.100">
    <property type="match status" value="1"/>
</dbReference>
<reference evidence="4 5" key="1">
    <citation type="submission" date="2019-05" db="EMBL/GenBank/DDBJ databases">
        <title>Another draft genome of Portunus trituberculatus and its Hox gene families provides insights of decapod evolution.</title>
        <authorList>
            <person name="Jeong J.-H."/>
            <person name="Song I."/>
            <person name="Kim S."/>
            <person name="Choi T."/>
            <person name="Kim D."/>
            <person name="Ryu S."/>
            <person name="Kim W."/>
        </authorList>
    </citation>
    <scope>NUCLEOTIDE SEQUENCE [LARGE SCALE GENOMIC DNA]</scope>
    <source>
        <tissue evidence="4">Muscle</tissue>
    </source>
</reference>
<organism evidence="4 5">
    <name type="scientific">Portunus trituberculatus</name>
    <name type="common">Swimming crab</name>
    <name type="synonym">Neptunus trituberculatus</name>
    <dbReference type="NCBI Taxonomy" id="210409"/>
    <lineage>
        <taxon>Eukaryota</taxon>
        <taxon>Metazoa</taxon>
        <taxon>Ecdysozoa</taxon>
        <taxon>Arthropoda</taxon>
        <taxon>Crustacea</taxon>
        <taxon>Multicrustacea</taxon>
        <taxon>Malacostraca</taxon>
        <taxon>Eumalacostraca</taxon>
        <taxon>Eucarida</taxon>
        <taxon>Decapoda</taxon>
        <taxon>Pleocyemata</taxon>
        <taxon>Brachyura</taxon>
        <taxon>Eubrachyura</taxon>
        <taxon>Portunoidea</taxon>
        <taxon>Portunidae</taxon>
        <taxon>Portuninae</taxon>
        <taxon>Portunus</taxon>
    </lineage>
</organism>
<dbReference type="Proteomes" id="UP000324222">
    <property type="component" value="Unassembled WGS sequence"/>
</dbReference>
<dbReference type="PANTHER" id="PTHR10029">
    <property type="entry name" value="ACYLPHOSPHATASE"/>
    <property type="match status" value="1"/>
</dbReference>
<feature type="domain" description="Acylphosphatase-like" evidence="3">
    <location>
        <begin position="51"/>
        <end position="141"/>
    </location>
</feature>
<dbReference type="GO" id="GO:0003998">
    <property type="term" value="F:acylphosphatase activity"/>
    <property type="evidence" value="ECO:0007669"/>
    <property type="project" value="InterPro"/>
</dbReference>
<evidence type="ECO:0000256" key="1">
    <source>
        <dbReference type="PROSITE-ProRule" id="PRU00520"/>
    </source>
</evidence>
<protein>
    <submittedName>
        <fullName evidence="4">Acylphosphatase-2</fullName>
    </submittedName>
</protein>
<comment type="caution">
    <text evidence="4">The sequence shown here is derived from an EMBL/GenBank/DDBJ whole genome shotgun (WGS) entry which is preliminary data.</text>
</comment>
<dbReference type="PANTHER" id="PTHR10029:SF10">
    <property type="entry name" value="GEO08407P1"/>
    <property type="match status" value="1"/>
</dbReference>
<keyword evidence="5" id="KW-1185">Reference proteome</keyword>
<proteinExistence type="inferred from homology"/>
<dbReference type="InterPro" id="IPR020456">
    <property type="entry name" value="Acylphosphatase"/>
</dbReference>
<dbReference type="Pfam" id="PF00708">
    <property type="entry name" value="Acylphosphatase"/>
    <property type="match status" value="1"/>
</dbReference>
<name>A0A5B7EMT4_PORTR</name>
<evidence type="ECO:0000256" key="2">
    <source>
        <dbReference type="RuleBase" id="RU004168"/>
    </source>
</evidence>
<evidence type="ECO:0000313" key="4">
    <source>
        <dbReference type="EMBL" id="MPC35930.1"/>
    </source>
</evidence>
<gene>
    <name evidence="4" type="primary">ACYP2</name>
    <name evidence="4" type="ORF">E2C01_029370</name>
</gene>
<dbReference type="PROSITE" id="PS51160">
    <property type="entry name" value="ACYLPHOSPHATASE_3"/>
    <property type="match status" value="1"/>
</dbReference>
<sequence length="141" mass="15544">MVCHALSRLKETLKGQADRRTAATGGDKIHIRGVAELSSDAAGLVCLVVALVRFKVEPKPERCNFIKAAKDKADSLDLTGWIKNNKTGTVGGRIQGTKANVDQMVKWLSEEGSPGSEIERCQLTNQQAIIRPDYNKFFLRF</sequence>
<dbReference type="PRINTS" id="PR00112">
    <property type="entry name" value="ACYLPHPHTASE"/>
</dbReference>
<comment type="caution">
    <text evidence="1">Lacks conserved residue(s) required for the propagation of feature annotation.</text>
</comment>
<dbReference type="EMBL" id="VSRR010003384">
    <property type="protein sequence ID" value="MPC35930.1"/>
    <property type="molecule type" value="Genomic_DNA"/>
</dbReference>
<accession>A0A5B7EMT4</accession>
<dbReference type="AlphaFoldDB" id="A0A5B7EMT4"/>
<evidence type="ECO:0000259" key="3">
    <source>
        <dbReference type="PROSITE" id="PS51160"/>
    </source>
</evidence>
<dbReference type="InterPro" id="IPR036046">
    <property type="entry name" value="Acylphosphatase-like_dom_sf"/>
</dbReference>